<dbReference type="EMBL" id="JAIQCJ010000875">
    <property type="protein sequence ID" value="KAJ8794139.1"/>
    <property type="molecule type" value="Genomic_DNA"/>
</dbReference>
<gene>
    <name evidence="3" type="ORF">J1605_019053</name>
</gene>
<protein>
    <recommendedName>
        <fullName evidence="2">Lin-28A-like second zinc knuckle domain-containing protein</fullName>
    </recommendedName>
</protein>
<dbReference type="Proteomes" id="UP001159641">
    <property type="component" value="Unassembled WGS sequence"/>
</dbReference>
<evidence type="ECO:0000313" key="3">
    <source>
        <dbReference type="EMBL" id="KAJ8794139.1"/>
    </source>
</evidence>
<proteinExistence type="predicted"/>
<sequence length="161" mass="17170">MGGPSHIYCAGEDVAASSPSHPFASQLLWGPRPPDQGPQGRGLSRGPRALCQTSSLRVCAVCAAPEAAPEEPQLPHGARASKWLTVRVGFGFPSMTSRAGVVLNTPPPGPWMCLCTRSIHHLVASWPLKVQQAPSSQGKPAYFREEEEEIHSPAMLPEAQS</sequence>
<evidence type="ECO:0000259" key="2">
    <source>
        <dbReference type="Pfam" id="PF21890"/>
    </source>
</evidence>
<accession>A0AB34HRQ7</accession>
<organism evidence="3 4">
    <name type="scientific">Eschrichtius robustus</name>
    <name type="common">California gray whale</name>
    <name type="synonym">Eschrichtius gibbosus</name>
    <dbReference type="NCBI Taxonomy" id="9764"/>
    <lineage>
        <taxon>Eukaryota</taxon>
        <taxon>Metazoa</taxon>
        <taxon>Chordata</taxon>
        <taxon>Craniata</taxon>
        <taxon>Vertebrata</taxon>
        <taxon>Euteleostomi</taxon>
        <taxon>Mammalia</taxon>
        <taxon>Eutheria</taxon>
        <taxon>Laurasiatheria</taxon>
        <taxon>Artiodactyla</taxon>
        <taxon>Whippomorpha</taxon>
        <taxon>Cetacea</taxon>
        <taxon>Mysticeti</taxon>
        <taxon>Eschrichtiidae</taxon>
        <taxon>Eschrichtius</taxon>
    </lineage>
</organism>
<evidence type="ECO:0000256" key="1">
    <source>
        <dbReference type="SAM" id="MobiDB-lite"/>
    </source>
</evidence>
<feature type="region of interest" description="Disordered" evidence="1">
    <location>
        <begin position="135"/>
        <end position="161"/>
    </location>
</feature>
<comment type="caution">
    <text evidence="3">The sequence shown here is derived from an EMBL/GenBank/DDBJ whole genome shotgun (WGS) entry which is preliminary data.</text>
</comment>
<feature type="domain" description="Lin-28A-like second zinc knuckle" evidence="2">
    <location>
        <begin position="113"/>
        <end position="140"/>
    </location>
</feature>
<keyword evidence="4" id="KW-1185">Reference proteome</keyword>
<reference evidence="3 4" key="1">
    <citation type="submission" date="2022-11" db="EMBL/GenBank/DDBJ databases">
        <title>Whole genome sequence of Eschrichtius robustus ER-17-0199.</title>
        <authorList>
            <person name="Bruniche-Olsen A."/>
            <person name="Black A.N."/>
            <person name="Fields C.J."/>
            <person name="Walden K."/>
            <person name="Dewoody J.A."/>
        </authorList>
    </citation>
    <scope>NUCLEOTIDE SEQUENCE [LARGE SCALE GENOMIC DNA]</scope>
    <source>
        <strain evidence="3">ER-17-0199</strain>
        <tissue evidence="3">Blubber</tissue>
    </source>
</reference>
<feature type="region of interest" description="Disordered" evidence="1">
    <location>
        <begin position="16"/>
        <end position="47"/>
    </location>
</feature>
<dbReference type="AlphaFoldDB" id="A0AB34HRQ7"/>
<dbReference type="InterPro" id="IPR054081">
    <property type="entry name" value="Lin-28A-like_Znf-CCHC_2"/>
</dbReference>
<dbReference type="Pfam" id="PF21890">
    <property type="entry name" value="Lin-28A-like_zf-CCHC_2"/>
    <property type="match status" value="1"/>
</dbReference>
<evidence type="ECO:0000313" key="4">
    <source>
        <dbReference type="Proteomes" id="UP001159641"/>
    </source>
</evidence>
<name>A0AB34HRQ7_ESCRO</name>